<protein>
    <submittedName>
        <fullName evidence="1">Uncharacterized protein</fullName>
    </submittedName>
</protein>
<dbReference type="PROSITE" id="PS51257">
    <property type="entry name" value="PROKAR_LIPOPROTEIN"/>
    <property type="match status" value="1"/>
</dbReference>
<dbReference type="HOGENOM" id="CLU_3401962_0_0_9"/>
<sequence>MFKVTKPIVASAIIISLAACGTTPEKPDKN</sequence>
<dbReference type="AlphaFoldDB" id="J8BVR9"/>
<proteinExistence type="predicted"/>
<gene>
    <name evidence="1" type="ORF">II3_03877</name>
</gene>
<organism evidence="1 2">
    <name type="scientific">Bacillus cereus MC67</name>
    <dbReference type="NCBI Taxonomy" id="1053219"/>
    <lineage>
        <taxon>Bacteria</taxon>
        <taxon>Bacillati</taxon>
        <taxon>Bacillota</taxon>
        <taxon>Bacilli</taxon>
        <taxon>Bacillales</taxon>
        <taxon>Bacillaceae</taxon>
        <taxon>Bacillus</taxon>
        <taxon>Bacillus cereus group</taxon>
    </lineage>
</organism>
<evidence type="ECO:0000313" key="2">
    <source>
        <dbReference type="Proteomes" id="UP000006997"/>
    </source>
</evidence>
<dbReference type="EMBL" id="AHEN01000034">
    <property type="protein sequence ID" value="EJQ97963.1"/>
    <property type="molecule type" value="Genomic_DNA"/>
</dbReference>
<dbReference type="Proteomes" id="UP000006997">
    <property type="component" value="Unassembled WGS sequence"/>
</dbReference>
<reference evidence="1 2" key="1">
    <citation type="submission" date="2012-04" db="EMBL/GenBank/DDBJ databases">
        <title>The Genome Sequence of Bacillus cereus MC67.</title>
        <authorList>
            <consortium name="The Broad Institute Genome Sequencing Platform"/>
            <consortium name="The Broad Institute Genome Sequencing Center for Infectious Disease"/>
            <person name="Feldgarden M."/>
            <person name="Van der Auwera G.A."/>
            <person name="Mahillon J."/>
            <person name="Duprez V."/>
            <person name="Timmery S."/>
            <person name="Mattelet C."/>
            <person name="Dierick K."/>
            <person name="Sun M."/>
            <person name="Yu Z."/>
            <person name="Zhu L."/>
            <person name="Hu X."/>
            <person name="Shank E.B."/>
            <person name="Swiecicka I."/>
            <person name="Hansen B.M."/>
            <person name="Andrup L."/>
            <person name="Young S.K."/>
            <person name="Zeng Q."/>
            <person name="Gargeya S."/>
            <person name="Fitzgerald M."/>
            <person name="Haas B."/>
            <person name="Abouelleil A."/>
            <person name="Alvarado L."/>
            <person name="Arachchi H.M."/>
            <person name="Berlin A."/>
            <person name="Chapman S.B."/>
            <person name="Goldberg J."/>
            <person name="Griggs A."/>
            <person name="Gujja S."/>
            <person name="Hansen M."/>
            <person name="Howarth C."/>
            <person name="Imamovic A."/>
            <person name="Larimer J."/>
            <person name="McCowen C."/>
            <person name="Montmayeur A."/>
            <person name="Murphy C."/>
            <person name="Neiman D."/>
            <person name="Pearson M."/>
            <person name="Priest M."/>
            <person name="Roberts A."/>
            <person name="Saif S."/>
            <person name="Shea T."/>
            <person name="Sisk P."/>
            <person name="Sykes S."/>
            <person name="Wortman J."/>
            <person name="Nusbaum C."/>
            <person name="Birren B."/>
        </authorList>
    </citation>
    <scope>NUCLEOTIDE SEQUENCE [LARGE SCALE GENOMIC DNA]</scope>
    <source>
        <strain evidence="1 2">MC67</strain>
    </source>
</reference>
<evidence type="ECO:0000313" key="1">
    <source>
        <dbReference type="EMBL" id="EJQ97963.1"/>
    </source>
</evidence>
<comment type="caution">
    <text evidence="1">The sequence shown here is derived from an EMBL/GenBank/DDBJ whole genome shotgun (WGS) entry which is preliminary data.</text>
</comment>
<name>J8BVR9_BACCE</name>
<accession>J8BVR9</accession>